<evidence type="ECO:0000313" key="4">
    <source>
        <dbReference type="Proteomes" id="UP000027586"/>
    </source>
</evidence>
<reference evidence="3" key="1">
    <citation type="submission" date="2013-08" db="EMBL/GenBank/DDBJ databases">
        <title>Gene expansion shapes genome architecture in the human pathogen Lichtheimia corymbifera: an evolutionary genomics analysis in the ancient terrestrial Mucorales (Mucoromycotina).</title>
        <authorList>
            <person name="Schwartze V.U."/>
            <person name="Winter S."/>
            <person name="Shelest E."/>
            <person name="Marcet-Houben M."/>
            <person name="Horn F."/>
            <person name="Wehner S."/>
            <person name="Hoffmann K."/>
            <person name="Riege K."/>
            <person name="Sammeth M."/>
            <person name="Nowrousian M."/>
            <person name="Valiante V."/>
            <person name="Linde J."/>
            <person name="Jacobsen I.D."/>
            <person name="Marz M."/>
            <person name="Brakhage A.A."/>
            <person name="Gabaldon T."/>
            <person name="Bocker S."/>
            <person name="Voigt K."/>
        </authorList>
    </citation>
    <scope>NUCLEOTIDE SEQUENCE [LARGE SCALE GENOMIC DNA]</scope>
    <source>
        <strain evidence="3">FSU 9682</strain>
    </source>
</reference>
<keyword evidence="2" id="KW-0812">Transmembrane</keyword>
<evidence type="ECO:0000256" key="2">
    <source>
        <dbReference type="SAM" id="Phobius"/>
    </source>
</evidence>
<gene>
    <name evidence="3" type="ORF">LCOR_02928.1</name>
</gene>
<feature type="compositionally biased region" description="Polar residues" evidence="1">
    <location>
        <begin position="294"/>
        <end position="306"/>
    </location>
</feature>
<feature type="transmembrane region" description="Helical" evidence="2">
    <location>
        <begin position="226"/>
        <end position="244"/>
    </location>
</feature>
<dbReference type="VEuPathDB" id="FungiDB:LCOR_02928.1"/>
<feature type="region of interest" description="Disordered" evidence="1">
    <location>
        <begin position="294"/>
        <end position="317"/>
    </location>
</feature>
<dbReference type="AlphaFoldDB" id="A0A068RQP5"/>
<feature type="region of interest" description="Disordered" evidence="1">
    <location>
        <begin position="340"/>
        <end position="363"/>
    </location>
</feature>
<organism evidence="3 4">
    <name type="scientific">Lichtheimia corymbifera JMRC:FSU:9682</name>
    <dbReference type="NCBI Taxonomy" id="1263082"/>
    <lineage>
        <taxon>Eukaryota</taxon>
        <taxon>Fungi</taxon>
        <taxon>Fungi incertae sedis</taxon>
        <taxon>Mucoromycota</taxon>
        <taxon>Mucoromycotina</taxon>
        <taxon>Mucoromycetes</taxon>
        <taxon>Mucorales</taxon>
        <taxon>Lichtheimiaceae</taxon>
        <taxon>Lichtheimia</taxon>
    </lineage>
</organism>
<feature type="compositionally biased region" description="Polar residues" evidence="1">
    <location>
        <begin position="431"/>
        <end position="444"/>
    </location>
</feature>
<feature type="region of interest" description="Disordered" evidence="1">
    <location>
        <begin position="419"/>
        <end position="444"/>
    </location>
</feature>
<evidence type="ECO:0000313" key="3">
    <source>
        <dbReference type="EMBL" id="CDH51296.1"/>
    </source>
</evidence>
<keyword evidence="2" id="KW-0472">Membrane</keyword>
<keyword evidence="4" id="KW-1185">Reference proteome</keyword>
<feature type="transmembrane region" description="Helical" evidence="2">
    <location>
        <begin position="105"/>
        <end position="126"/>
    </location>
</feature>
<dbReference type="STRING" id="1263082.A0A068RQP5"/>
<name>A0A068RQP5_9FUNG</name>
<feature type="transmembrane region" description="Helical" evidence="2">
    <location>
        <begin position="177"/>
        <end position="196"/>
    </location>
</feature>
<feature type="transmembrane region" description="Helical" evidence="2">
    <location>
        <begin position="264"/>
        <end position="284"/>
    </location>
</feature>
<protein>
    <submittedName>
        <fullName evidence="3">Uncharacterized protein</fullName>
    </submittedName>
</protein>
<feature type="compositionally biased region" description="Low complexity" evidence="1">
    <location>
        <begin position="348"/>
        <end position="358"/>
    </location>
</feature>
<feature type="transmembrane region" description="Helical" evidence="2">
    <location>
        <begin position="12"/>
        <end position="28"/>
    </location>
</feature>
<feature type="transmembrane region" description="Helical" evidence="2">
    <location>
        <begin position="146"/>
        <end position="165"/>
    </location>
</feature>
<feature type="compositionally biased region" description="Polar residues" evidence="1">
    <location>
        <begin position="484"/>
        <end position="494"/>
    </location>
</feature>
<feature type="region of interest" description="Disordered" evidence="1">
    <location>
        <begin position="478"/>
        <end position="521"/>
    </location>
</feature>
<dbReference type="EMBL" id="CBTN010000009">
    <property type="protein sequence ID" value="CDH51296.1"/>
    <property type="molecule type" value="Genomic_DNA"/>
</dbReference>
<keyword evidence="2" id="KW-1133">Transmembrane helix</keyword>
<comment type="caution">
    <text evidence="3">The sequence shown here is derived from an EMBL/GenBank/DDBJ whole genome shotgun (WGS) entry which is preliminary data.</text>
</comment>
<proteinExistence type="predicted"/>
<dbReference type="Proteomes" id="UP000027586">
    <property type="component" value="Unassembled WGS sequence"/>
</dbReference>
<dbReference type="OrthoDB" id="2384193at2759"/>
<evidence type="ECO:0000256" key="1">
    <source>
        <dbReference type="SAM" id="MobiDB-lite"/>
    </source>
</evidence>
<accession>A0A068RQP5</accession>
<feature type="transmembrane region" description="Helical" evidence="2">
    <location>
        <begin position="49"/>
        <end position="70"/>
    </location>
</feature>
<sequence>MTHLSDFSYIERSTLDVYITAYLIYSIWKNDRFKCLRPSKFFAGELRSIITVIMFIMMTTQAVVDFYSTYIKYTEGFMMLPTGSIVQKPYAFWSPENQKPIQPMDYLQCVTFAFHTSVFFLMQCFWNYLSNSVAKRSFMGSFEFKFYILWALGSVAMFPVLQWRWSYDELMSEIVPQLAYGGEVLITAFLGIRSNFRFKRIIAYSMRTKSSTSTAIVNRLSYFKEMNIILTCVLFIYGACFVILCADGLTDGKTINTNKFACDLLIANVNMCIIVLWLLFISIFHPRRNLSTPQNSAISRSGQESEFQSKNDVELTQNSRPLSQRITNFIQNNSGINGGNAYGSEKYQQQSSPVSSQPHDGYGNGVFMRPMSPVNVDYPPSMGTEVAPLTSAAAATSVYQRNMSIEDPYSSQSVVFSMVDPPPPPRPSAPENQQTRFPTPTTDMSYHTTTATGAAEYPMHNVGLRDQHDARSEFDVSDYHDDTTTTQPGVSTTHGAAAREQQQQQPRMVTDWLYQSPERKQ</sequence>